<evidence type="ECO:0000313" key="2">
    <source>
        <dbReference type="Proteomes" id="UP000002009"/>
    </source>
</evidence>
<gene>
    <name evidence="1" type="ORF">MICPUN_102175</name>
</gene>
<accession>C1EBP1</accession>
<dbReference type="AlphaFoldDB" id="C1EBP1"/>
<dbReference type="RefSeq" id="XP_002504190.1">
    <property type="nucleotide sequence ID" value="XM_002504144.1"/>
</dbReference>
<dbReference type="Proteomes" id="UP000002009">
    <property type="component" value="Chromosome 9"/>
</dbReference>
<evidence type="ECO:0000313" key="1">
    <source>
        <dbReference type="EMBL" id="ACO65448.1"/>
    </source>
</evidence>
<reference evidence="1 2" key="1">
    <citation type="journal article" date="2009" name="Science">
        <title>Green evolution and dynamic adaptations revealed by genomes of the marine picoeukaryotes Micromonas.</title>
        <authorList>
            <person name="Worden A.Z."/>
            <person name="Lee J.H."/>
            <person name="Mock T."/>
            <person name="Rouze P."/>
            <person name="Simmons M.P."/>
            <person name="Aerts A.L."/>
            <person name="Allen A.E."/>
            <person name="Cuvelier M.L."/>
            <person name="Derelle E."/>
            <person name="Everett M.V."/>
            <person name="Foulon E."/>
            <person name="Grimwood J."/>
            <person name="Gundlach H."/>
            <person name="Henrissat B."/>
            <person name="Napoli C."/>
            <person name="McDonald S.M."/>
            <person name="Parker M.S."/>
            <person name="Rombauts S."/>
            <person name="Salamov A."/>
            <person name="Von Dassow P."/>
            <person name="Badger J.H."/>
            <person name="Coutinho P.M."/>
            <person name="Demir E."/>
            <person name="Dubchak I."/>
            <person name="Gentemann C."/>
            <person name="Eikrem W."/>
            <person name="Gready J.E."/>
            <person name="John U."/>
            <person name="Lanier W."/>
            <person name="Lindquist E.A."/>
            <person name="Lucas S."/>
            <person name="Mayer K.F."/>
            <person name="Moreau H."/>
            <person name="Not F."/>
            <person name="Otillar R."/>
            <person name="Panaud O."/>
            <person name="Pangilinan J."/>
            <person name="Paulsen I."/>
            <person name="Piegu B."/>
            <person name="Poliakov A."/>
            <person name="Robbens S."/>
            <person name="Schmutz J."/>
            <person name="Toulza E."/>
            <person name="Wyss T."/>
            <person name="Zelensky A."/>
            <person name="Zhou K."/>
            <person name="Armbrust E.V."/>
            <person name="Bhattacharya D."/>
            <person name="Goodenough U.W."/>
            <person name="Van de Peer Y."/>
            <person name="Grigoriev I.V."/>
        </authorList>
    </citation>
    <scope>NUCLEOTIDE SEQUENCE [LARGE SCALE GENOMIC DNA]</scope>
    <source>
        <strain evidence="2">RCC299 / NOUM17</strain>
    </source>
</reference>
<proteinExistence type="predicted"/>
<dbReference type="GeneID" id="8246362"/>
<dbReference type="EMBL" id="CP001329">
    <property type="protein sequence ID" value="ACO65448.1"/>
    <property type="molecule type" value="Genomic_DNA"/>
</dbReference>
<name>C1EBP1_MICCC</name>
<organism evidence="1 2">
    <name type="scientific">Micromonas commoda (strain RCC299 / NOUM17 / CCMP2709)</name>
    <name type="common">Picoplanktonic green alga</name>
    <dbReference type="NCBI Taxonomy" id="296587"/>
    <lineage>
        <taxon>Eukaryota</taxon>
        <taxon>Viridiplantae</taxon>
        <taxon>Chlorophyta</taxon>
        <taxon>Mamiellophyceae</taxon>
        <taxon>Mamiellales</taxon>
        <taxon>Mamiellaceae</taxon>
        <taxon>Micromonas</taxon>
    </lineage>
</organism>
<dbReference type="InParanoid" id="C1EBP1"/>
<sequence length="142" mass="15244">MRARGSQGRVPRSATVGTVARREIITLDLAPTALLRFLSVPYATLRPPDLKPFGAYCCWDFVPVRQGLMNFLAPNSPCTAALAMCTLLPPFRSNPAALDASFAVLSSVDSHPSGSAKRSFIVTGRLMVRVEVGDGRRRGASP</sequence>
<protein>
    <submittedName>
        <fullName evidence="1">Uncharacterized protein</fullName>
    </submittedName>
</protein>
<keyword evidence="2" id="KW-1185">Reference proteome</keyword>
<dbReference type="KEGG" id="mis:MICPUN_102175"/>